<dbReference type="OrthoDB" id="9809780at2"/>
<accession>A0A4V1M5B4</accession>
<dbReference type="EMBL" id="SDHY01000005">
    <property type="protein sequence ID" value="RXK48136.1"/>
    <property type="molecule type" value="Genomic_DNA"/>
</dbReference>
<feature type="domain" description="Gingipain" evidence="2">
    <location>
        <begin position="405"/>
        <end position="777"/>
    </location>
</feature>
<dbReference type="InterPro" id="IPR029031">
    <property type="entry name" value="Gingipain_N_sf"/>
</dbReference>
<dbReference type="NCBIfam" id="NF033707">
    <property type="entry name" value="T9SS_sortase"/>
    <property type="match status" value="1"/>
</dbReference>
<dbReference type="SUPFAM" id="SSF52129">
    <property type="entry name" value="Caspase-like"/>
    <property type="match status" value="1"/>
</dbReference>
<keyword evidence="1" id="KW-0732">Signal</keyword>
<proteinExistence type="predicted"/>
<organism evidence="3 4">
    <name type="scientific">Aquirufa rosea</name>
    <dbReference type="NCBI Taxonomy" id="2509241"/>
    <lineage>
        <taxon>Bacteria</taxon>
        <taxon>Pseudomonadati</taxon>
        <taxon>Bacteroidota</taxon>
        <taxon>Cytophagia</taxon>
        <taxon>Cytophagales</taxon>
        <taxon>Flectobacillaceae</taxon>
        <taxon>Aquirufa</taxon>
    </lineage>
</organism>
<dbReference type="Pfam" id="PF01364">
    <property type="entry name" value="Peptidase_C25"/>
    <property type="match status" value="1"/>
</dbReference>
<reference evidence="3 4" key="1">
    <citation type="submission" date="2019-01" db="EMBL/GenBank/DDBJ databases">
        <title>Cytophagaceae bacterium strain CAR-16.</title>
        <authorList>
            <person name="Chen W.-M."/>
        </authorList>
    </citation>
    <scope>NUCLEOTIDE SEQUENCE [LARGE SCALE GENOMIC DNA]</scope>
    <source>
        <strain evidence="3 4">CAR-16</strain>
    </source>
</reference>
<dbReference type="GO" id="GO:0008234">
    <property type="term" value="F:cysteine-type peptidase activity"/>
    <property type="evidence" value="ECO:0007669"/>
    <property type="project" value="InterPro"/>
</dbReference>
<evidence type="ECO:0000259" key="2">
    <source>
        <dbReference type="Pfam" id="PF01364"/>
    </source>
</evidence>
<dbReference type="Gene3D" id="3.40.50.10390">
    <property type="entry name" value="Gingipain r, domain 1"/>
    <property type="match status" value="1"/>
</dbReference>
<evidence type="ECO:0000313" key="4">
    <source>
        <dbReference type="Proteomes" id="UP000289455"/>
    </source>
</evidence>
<sequence length="1114" mass="126296">MPKLVFWKILMTSKAGHFILGIFSLIIFSFSLRAQNRSVLSEGTWTKIAITQTGVYQINTEWLRKNNINPDRIKPQQVEIFQGHRGVLPQSTNNPRSVDLTPVETLFLGEENDIWDESDILCFFAESPHITEWNKIEKKWMTSNHPYTDTAYYFIRWNNPIRTRVQATNWEASQEPKLDYAWSHFHYQPEISNVIQSGRNWLGDAFYGNSEKIIQYPIRNYKEGKPAQLFGQLASSSVKPGVFSFNIENNTLPAKEIASVSGDRYDQKVQVIEFSQWVNPLIKNDQWSWKLNYSNSVGTGYLNNLSFNYPRLLNASNENPLYYFTNSQDSSFTISIQNLSKQHQVWLKNGENAWRSLSNQTSIGKINCMPGSKLLVFDPNKLTSPSFAQTISNQDIKQISTTELIIICSPALKSAADKLAEYKNKQAQISTAVISTDQIYHQYSGGKQDITAIRDFLFDQKNRPNALLKYVLILGDATVDYKNKNSVASPVEKVSYVPTYESRESYHPLLSYASDDYFGFLAPGQGEWQEGESPINENLSIGVGRIPARNLSEALMLVNKLIDYSEKQKLAPAKLYPFVWVADDGDFNLHVQDAEDFSSNLAGTNPVFQQGKIYVDQFPMELNNGIYTSSATKKQVKNAWDSQGDFIHYIGHGAETVWADEKIWTTEDIQKLNNSQHLPWVLTATCQFGRFDDPNVLSGAELSLASDKGGAIGLISTSRPVFQSSNYVFGRAFYRLIQEHAHDLNYRMGDLFRDTKNQSHAGVINRNITLLGDPSMAVPWNYQSLPLAIDSLKLGLEKPIELAVPDVLSEVTLFLQGPKMAQKTLGTKTNTYSYEKEGDIFWKAKLSNKQGRITLPLNSIPSIYSTPQTVTIKLVAKDAKGKTWAAAKSIQWIPNNTPIIDNQAPQIKISLVNESNIQATSPDPILEIELKDDRGFLWQKGVENVSYILVNDTLKIPLLDYFNPTNDQNNEGKVLYSFRNLPPGEYKIQVKCVDIDNKPNESTFRFQVSKENLSSNYLLVYPNPFLNQVHFRLIQEKFWSDNEYHLKIISLLGQTILEKSGNLLGSADESVDLTVTFQDAELTNLGMGAYYELELKDKDGSDLRKYKGKILTLK</sequence>
<evidence type="ECO:0000256" key="1">
    <source>
        <dbReference type="ARBA" id="ARBA00022729"/>
    </source>
</evidence>
<gene>
    <name evidence="3" type="primary">porU</name>
    <name evidence="3" type="ORF">ESB04_08795</name>
</gene>
<evidence type="ECO:0000313" key="3">
    <source>
        <dbReference type="EMBL" id="RXK48136.1"/>
    </source>
</evidence>
<dbReference type="CDD" id="cd02258">
    <property type="entry name" value="Peptidase_C25_N"/>
    <property type="match status" value="1"/>
</dbReference>
<dbReference type="Proteomes" id="UP000289455">
    <property type="component" value="Unassembled WGS sequence"/>
</dbReference>
<dbReference type="GO" id="GO:0006508">
    <property type="term" value="P:proteolysis"/>
    <property type="evidence" value="ECO:0007669"/>
    <property type="project" value="InterPro"/>
</dbReference>
<dbReference type="RefSeq" id="WP_129027371.1">
    <property type="nucleotide sequence ID" value="NZ_SDHY01000005.1"/>
</dbReference>
<name>A0A4V1M5B4_9BACT</name>
<dbReference type="InterPro" id="IPR029030">
    <property type="entry name" value="Caspase-like_dom_sf"/>
</dbReference>
<protein>
    <submittedName>
        <fullName evidence="3">Type IX secretion system sortase PorU</fullName>
    </submittedName>
</protein>
<dbReference type="Gene3D" id="3.40.50.1460">
    <property type="match status" value="1"/>
</dbReference>
<dbReference type="InterPro" id="IPR001769">
    <property type="entry name" value="Gingipain"/>
</dbReference>
<dbReference type="AlphaFoldDB" id="A0A4V1M5B4"/>
<comment type="caution">
    <text evidence="3">The sequence shown here is derived from an EMBL/GenBank/DDBJ whole genome shotgun (WGS) entry which is preliminary data.</text>
</comment>
<keyword evidence="4" id="KW-1185">Reference proteome</keyword>